<dbReference type="EMBL" id="JBHUII010000013">
    <property type="protein sequence ID" value="MFD2207655.1"/>
    <property type="molecule type" value="Genomic_DNA"/>
</dbReference>
<sequence length="42" mass="4998">METCKLNDINPEAYFTDILGRMQSYPVNQVQDLLPWNWRPAE</sequence>
<evidence type="ECO:0000313" key="2">
    <source>
        <dbReference type="EMBL" id="MFD2207655.1"/>
    </source>
</evidence>
<protein>
    <submittedName>
        <fullName evidence="2">Transposase domain-containing protein</fullName>
    </submittedName>
</protein>
<dbReference type="RefSeq" id="WP_380255413.1">
    <property type="nucleotide sequence ID" value="NZ_JBHUII010000013.1"/>
</dbReference>
<dbReference type="Proteomes" id="UP001597294">
    <property type="component" value="Unassembled WGS sequence"/>
</dbReference>
<dbReference type="InterPro" id="IPR039552">
    <property type="entry name" value="IS66_C"/>
</dbReference>
<gene>
    <name evidence="2" type="ORF">ACFSKO_18720</name>
</gene>
<evidence type="ECO:0000313" key="3">
    <source>
        <dbReference type="Proteomes" id="UP001597294"/>
    </source>
</evidence>
<proteinExistence type="predicted"/>
<keyword evidence="3" id="KW-1185">Reference proteome</keyword>
<comment type="caution">
    <text evidence="2">The sequence shown here is derived from an EMBL/GenBank/DDBJ whole genome shotgun (WGS) entry which is preliminary data.</text>
</comment>
<evidence type="ECO:0000259" key="1">
    <source>
        <dbReference type="Pfam" id="PF13817"/>
    </source>
</evidence>
<accession>A0ABW5BRV8</accession>
<dbReference type="Pfam" id="PF13817">
    <property type="entry name" value="DDE_Tnp_IS66_C"/>
    <property type="match status" value="1"/>
</dbReference>
<name>A0ABW5BRV8_9PROT</name>
<feature type="domain" description="Transposase IS66 C-terminal" evidence="1">
    <location>
        <begin position="1"/>
        <end position="36"/>
    </location>
</feature>
<reference evidence="3" key="1">
    <citation type="journal article" date="2019" name="Int. J. Syst. Evol. Microbiol.">
        <title>The Global Catalogue of Microorganisms (GCM) 10K type strain sequencing project: providing services to taxonomists for standard genome sequencing and annotation.</title>
        <authorList>
            <consortium name="The Broad Institute Genomics Platform"/>
            <consortium name="The Broad Institute Genome Sequencing Center for Infectious Disease"/>
            <person name="Wu L."/>
            <person name="Ma J."/>
        </authorList>
    </citation>
    <scope>NUCLEOTIDE SEQUENCE [LARGE SCALE GENOMIC DNA]</scope>
    <source>
        <strain evidence="3">CGMCC 4.7192</strain>
    </source>
</reference>
<organism evidence="2 3">
    <name type="scientific">Kiloniella antarctica</name>
    <dbReference type="NCBI Taxonomy" id="1550907"/>
    <lineage>
        <taxon>Bacteria</taxon>
        <taxon>Pseudomonadati</taxon>
        <taxon>Pseudomonadota</taxon>
        <taxon>Alphaproteobacteria</taxon>
        <taxon>Rhodospirillales</taxon>
        <taxon>Kiloniellaceae</taxon>
        <taxon>Kiloniella</taxon>
    </lineage>
</organism>